<evidence type="ECO:0000313" key="2">
    <source>
        <dbReference type="Proteomes" id="UP000002007"/>
    </source>
</evidence>
<proteinExistence type="predicted"/>
<dbReference type="KEGG" id="rsa:RSal33209_3460"/>
<gene>
    <name evidence="1" type="ordered locus">RSal33209_3460</name>
</gene>
<evidence type="ECO:0000313" key="1">
    <source>
        <dbReference type="EMBL" id="ABY25169.1"/>
    </source>
</evidence>
<name>A9WVE8_RENSM</name>
<dbReference type="HOGENOM" id="CLU_2495667_0_0_11"/>
<dbReference type="AlphaFoldDB" id="A9WVE8"/>
<reference evidence="2" key="1">
    <citation type="journal article" date="2008" name="J. Bacteriol.">
        <title>Genome sequence of the fish pathogen Renibacterium salmoninarum suggests reductive evolution away from an environmental Arthrobacter ancestor.</title>
        <authorList>
            <person name="Wiens G.D."/>
            <person name="Rockey D.D."/>
            <person name="Wu Z."/>
            <person name="Chang J."/>
            <person name="Levy R."/>
            <person name="Crane S."/>
            <person name="Chen D.S."/>
            <person name="Capri G.R."/>
            <person name="Burnett J.R."/>
            <person name="Sudheesh P.S."/>
            <person name="Schipma M.J."/>
            <person name="Burd H."/>
            <person name="Bhattacharyya A."/>
            <person name="Rhodes L.D."/>
            <person name="Kaul R."/>
            <person name="Strom M.S."/>
        </authorList>
    </citation>
    <scope>NUCLEOTIDE SEQUENCE [LARGE SCALE GENOMIC DNA]</scope>
    <source>
        <strain evidence="2">ATCC 33209 / DSM 20767 / JCM 11484 / NBRC 15589 / NCIMB 2235</strain>
    </source>
</reference>
<organism evidence="1 2">
    <name type="scientific">Renibacterium salmoninarum (strain ATCC 33209 / DSM 20767 / JCM 11484 / NBRC 15589 / NCIMB 2235)</name>
    <dbReference type="NCBI Taxonomy" id="288705"/>
    <lineage>
        <taxon>Bacteria</taxon>
        <taxon>Bacillati</taxon>
        <taxon>Actinomycetota</taxon>
        <taxon>Actinomycetes</taxon>
        <taxon>Micrococcales</taxon>
        <taxon>Micrococcaceae</taxon>
        <taxon>Renibacterium</taxon>
    </lineage>
</organism>
<dbReference type="EMBL" id="CP000910">
    <property type="protein sequence ID" value="ABY25169.1"/>
    <property type="molecule type" value="Genomic_DNA"/>
</dbReference>
<sequence length="86" mass="9525">MEDADLAQGLALANETFDVEASDPVISLLTHDPKLAAEYSSAVHARKQEISALLRQEGISAEWLGEEDDVLPAIFRLLERHRRAGR</sequence>
<protein>
    <submittedName>
        <fullName evidence="1">Uncharacterized protein</fullName>
    </submittedName>
</protein>
<dbReference type="Proteomes" id="UP000002007">
    <property type="component" value="Chromosome"/>
</dbReference>
<accession>A9WVE8</accession>
<dbReference type="STRING" id="288705.RSal33209_3460"/>
<keyword evidence="2" id="KW-1185">Reference proteome</keyword>